<protein>
    <recommendedName>
        <fullName evidence="4">Secreted protein</fullName>
    </recommendedName>
</protein>
<evidence type="ECO:0008006" key="4">
    <source>
        <dbReference type="Google" id="ProtNLM"/>
    </source>
</evidence>
<organism evidence="2 3">
    <name type="scientific">Pleurodeles waltl</name>
    <name type="common">Iberian ribbed newt</name>
    <dbReference type="NCBI Taxonomy" id="8319"/>
    <lineage>
        <taxon>Eukaryota</taxon>
        <taxon>Metazoa</taxon>
        <taxon>Chordata</taxon>
        <taxon>Craniata</taxon>
        <taxon>Vertebrata</taxon>
        <taxon>Euteleostomi</taxon>
        <taxon>Amphibia</taxon>
        <taxon>Batrachia</taxon>
        <taxon>Caudata</taxon>
        <taxon>Salamandroidea</taxon>
        <taxon>Salamandridae</taxon>
        <taxon>Pleurodelinae</taxon>
        <taxon>Pleurodeles</taxon>
    </lineage>
</organism>
<dbReference type="Proteomes" id="UP001066276">
    <property type="component" value="Chromosome 7"/>
</dbReference>
<evidence type="ECO:0000256" key="1">
    <source>
        <dbReference type="SAM" id="MobiDB-lite"/>
    </source>
</evidence>
<feature type="compositionally biased region" description="Polar residues" evidence="1">
    <location>
        <begin position="33"/>
        <end position="47"/>
    </location>
</feature>
<evidence type="ECO:0000313" key="3">
    <source>
        <dbReference type="Proteomes" id="UP001066276"/>
    </source>
</evidence>
<dbReference type="EMBL" id="JANPWB010000011">
    <property type="protein sequence ID" value="KAJ1130066.1"/>
    <property type="molecule type" value="Genomic_DNA"/>
</dbReference>
<gene>
    <name evidence="2" type="ORF">NDU88_008422</name>
</gene>
<accession>A0AAV7PPF6</accession>
<comment type="caution">
    <text evidence="2">The sequence shown here is derived from an EMBL/GenBank/DDBJ whole genome shotgun (WGS) entry which is preliminary data.</text>
</comment>
<evidence type="ECO:0000313" key="2">
    <source>
        <dbReference type="EMBL" id="KAJ1130066.1"/>
    </source>
</evidence>
<reference evidence="2" key="1">
    <citation type="journal article" date="2022" name="bioRxiv">
        <title>Sequencing and chromosome-scale assembly of the giantPleurodeles waltlgenome.</title>
        <authorList>
            <person name="Brown T."/>
            <person name="Elewa A."/>
            <person name="Iarovenko S."/>
            <person name="Subramanian E."/>
            <person name="Araus A.J."/>
            <person name="Petzold A."/>
            <person name="Susuki M."/>
            <person name="Suzuki K.-i.T."/>
            <person name="Hayashi T."/>
            <person name="Toyoda A."/>
            <person name="Oliveira C."/>
            <person name="Osipova E."/>
            <person name="Leigh N.D."/>
            <person name="Simon A."/>
            <person name="Yun M.H."/>
        </authorList>
    </citation>
    <scope>NUCLEOTIDE SEQUENCE</scope>
    <source>
        <strain evidence="2">20211129_DDA</strain>
        <tissue evidence="2">Liver</tissue>
    </source>
</reference>
<feature type="region of interest" description="Disordered" evidence="1">
    <location>
        <begin position="20"/>
        <end position="65"/>
    </location>
</feature>
<dbReference type="AlphaFoldDB" id="A0AAV7PPF6"/>
<name>A0AAV7PPF6_PLEWA</name>
<keyword evidence="3" id="KW-1185">Reference proteome</keyword>
<sequence>MITPLSACSLSVPPAVRAVAKKRSSSAARDVTQAGSGSRMMSHTSVTDKYDDDPSSNQRSGGARAAGGALRCWLHRRGQAVNWYRFRVLVD</sequence>
<proteinExistence type="predicted"/>